<dbReference type="Pfam" id="PF18545">
    <property type="entry name" value="HalOD1"/>
    <property type="match status" value="1"/>
</dbReference>
<feature type="domain" description="Halobacterial output" evidence="1">
    <location>
        <begin position="17"/>
        <end position="87"/>
    </location>
</feature>
<proteinExistence type="predicted"/>
<sequence>MEDPRPHIARYDPGDGVPLSITLADAIATYRETDVTDLEPLHGAIDTGALDRLFAHVPAETATTGVVRFEYDSCLVTISSDGEIRIESV</sequence>
<dbReference type="KEGG" id="naj:B1756_01460"/>
<dbReference type="GeneID" id="32892704"/>
<keyword evidence="3" id="KW-1185">Reference proteome</keyword>
<organism evidence="2 3">
    <name type="scientific">Natrarchaeobaculum aegyptiacum</name>
    <dbReference type="NCBI Taxonomy" id="745377"/>
    <lineage>
        <taxon>Archaea</taxon>
        <taxon>Methanobacteriati</taxon>
        <taxon>Methanobacteriota</taxon>
        <taxon>Stenosarchaea group</taxon>
        <taxon>Halobacteria</taxon>
        <taxon>Halobacteriales</taxon>
        <taxon>Natrialbaceae</taxon>
        <taxon>Natrarchaeobaculum</taxon>
    </lineage>
</organism>
<accession>A0A2Z2HPQ8</accession>
<protein>
    <recommendedName>
        <fullName evidence="1">Halobacterial output domain-containing protein</fullName>
    </recommendedName>
</protein>
<gene>
    <name evidence="2" type="ORF">B1756_01460</name>
</gene>
<name>A0A2Z2HPQ8_9EURY</name>
<reference evidence="3" key="1">
    <citation type="submission" date="2017-02" db="EMBL/GenBank/DDBJ databases">
        <title>Natronthermophilus aegyptiacus gen. nov.,sp. nov., an aerobic, extremely halophilic alkalithermophilic archaeon isolated from the athalassohaline Wadi An Natrun, Egypt.</title>
        <authorList>
            <person name="Zhao B."/>
        </authorList>
    </citation>
    <scope>NUCLEOTIDE SEQUENCE [LARGE SCALE GENOMIC DNA]</scope>
    <source>
        <strain evidence="3">JW/NM-HA 15</strain>
    </source>
</reference>
<dbReference type="AlphaFoldDB" id="A0A2Z2HPQ8"/>
<dbReference type="OrthoDB" id="198265at2157"/>
<dbReference type="RefSeq" id="WP_086886935.1">
    <property type="nucleotide sequence ID" value="NZ_CP019893.1"/>
</dbReference>
<dbReference type="Proteomes" id="UP000250088">
    <property type="component" value="Chromosome"/>
</dbReference>
<dbReference type="EMBL" id="CP019893">
    <property type="protein sequence ID" value="ARS88553.1"/>
    <property type="molecule type" value="Genomic_DNA"/>
</dbReference>
<evidence type="ECO:0000259" key="1">
    <source>
        <dbReference type="Pfam" id="PF18545"/>
    </source>
</evidence>
<evidence type="ECO:0000313" key="3">
    <source>
        <dbReference type="Proteomes" id="UP000250088"/>
    </source>
</evidence>
<evidence type="ECO:0000313" key="2">
    <source>
        <dbReference type="EMBL" id="ARS88553.1"/>
    </source>
</evidence>
<dbReference type="InterPro" id="IPR040624">
    <property type="entry name" value="HalOD1"/>
</dbReference>